<dbReference type="KEGG" id="cvn:111116640"/>
<dbReference type="SUPFAM" id="SSF56204">
    <property type="entry name" value="Hect, E3 ligase catalytic domain"/>
    <property type="match status" value="1"/>
</dbReference>
<evidence type="ECO:0000313" key="3">
    <source>
        <dbReference type="RefSeq" id="XP_022311351.1"/>
    </source>
</evidence>
<dbReference type="InterPro" id="IPR035983">
    <property type="entry name" value="Hect_E3_ubiquitin_ligase"/>
</dbReference>
<dbReference type="OrthoDB" id="6073641at2759"/>
<feature type="region of interest" description="Disordered" evidence="1">
    <location>
        <begin position="81"/>
        <end position="117"/>
    </location>
</feature>
<dbReference type="RefSeq" id="XP_022311351.1">
    <property type="nucleotide sequence ID" value="XM_022455643.1"/>
</dbReference>
<evidence type="ECO:0000256" key="1">
    <source>
        <dbReference type="SAM" id="MobiDB-lite"/>
    </source>
</evidence>
<name>A0A8B8C9B1_CRAVI</name>
<gene>
    <name evidence="3" type="primary">LOC111116640</name>
</gene>
<dbReference type="GeneID" id="111116640"/>
<organism evidence="2 3">
    <name type="scientific">Crassostrea virginica</name>
    <name type="common">Eastern oyster</name>
    <dbReference type="NCBI Taxonomy" id="6565"/>
    <lineage>
        <taxon>Eukaryota</taxon>
        <taxon>Metazoa</taxon>
        <taxon>Spiralia</taxon>
        <taxon>Lophotrochozoa</taxon>
        <taxon>Mollusca</taxon>
        <taxon>Bivalvia</taxon>
        <taxon>Autobranchia</taxon>
        <taxon>Pteriomorphia</taxon>
        <taxon>Ostreida</taxon>
        <taxon>Ostreoidea</taxon>
        <taxon>Ostreidae</taxon>
        <taxon>Crassostrea</taxon>
    </lineage>
</organism>
<proteinExistence type="predicted"/>
<sequence>MEEKLEEFLEDRGIPIGVITEMKHQKIDIEAVIEMSNEDLAKYVTKLGDRCAIRRFCAKDNSQSMKGKAKKSSLLEKLKKKLNKRSGTQQDDSVSTESEEECHDKRRKTLKGNSNAMKDGRTIKMGWKHFERLEYIQVRSDKGGGTDDIFVPKSFTKLDLIAKAKSMFFQDGLSAKGHEDDLEFDMADFRSQPLDDTTTIGELFEKTNRRNLRYYLFTKAKSKVSAKKFERNAQQTHNVKLNDTEDGTFNVPDPDIPGPSGLTSTLGSCMPSHIPLDSDSDTLPDLSDYLGCVRTLKVELPDGTQEDVIYNIEPDDSGVIQLNFENQEILRDEILIRVHRGHALNELVEAFSNTLISENTKVKFQMVLPNGNIEAAQDEGGVTRDCLTEFWESFYATCTLGRDSKVPYLRHDYGHLQWEAVGKIIKFGYKEFGYFPVEIAKPFIEYCVLGEAKTDLKQTFFSYISPSEASLLQQALTEYRDEDLDELNDILQSYDCRRLLKPENIETIVQEIAHKEIVQKPMFVIDSFKVHLSGLMTETKLLECYTKLIPTNRSLLTKICFPENISEKETEMKKYLQRFIRELDKEALGKFLRFCTGSNLLLKEIAVRFTQIDGFARRFIAHTCGCILEIPDSYENYVEFRSEFTSVLKSDVWVMDID</sequence>
<reference evidence="3" key="1">
    <citation type="submission" date="2025-08" db="UniProtKB">
        <authorList>
            <consortium name="RefSeq"/>
        </authorList>
    </citation>
    <scope>IDENTIFICATION</scope>
    <source>
        <tissue evidence="3">Whole sample</tissue>
    </source>
</reference>
<dbReference type="Proteomes" id="UP000694844">
    <property type="component" value="Chromosome 10"/>
</dbReference>
<dbReference type="AlphaFoldDB" id="A0A8B8C9B1"/>
<feature type="compositionally biased region" description="Polar residues" evidence="1">
    <location>
        <begin position="87"/>
        <end position="96"/>
    </location>
</feature>
<accession>A0A8B8C9B1</accession>
<evidence type="ECO:0000313" key="2">
    <source>
        <dbReference type="Proteomes" id="UP000694844"/>
    </source>
</evidence>
<keyword evidence="2" id="KW-1185">Reference proteome</keyword>
<dbReference type="GO" id="GO:0004842">
    <property type="term" value="F:ubiquitin-protein transferase activity"/>
    <property type="evidence" value="ECO:0007669"/>
    <property type="project" value="InterPro"/>
</dbReference>
<protein>
    <submittedName>
        <fullName evidence="3">Uncharacterized protein LOC111116640</fullName>
    </submittedName>
</protein>